<keyword evidence="2" id="KW-1185">Reference proteome</keyword>
<feature type="compositionally biased region" description="Polar residues" evidence="1">
    <location>
        <begin position="55"/>
        <end position="66"/>
    </location>
</feature>
<evidence type="ECO:0000256" key="1">
    <source>
        <dbReference type="SAM" id="MobiDB-lite"/>
    </source>
</evidence>
<feature type="region of interest" description="Disordered" evidence="1">
    <location>
        <begin position="53"/>
        <end position="111"/>
    </location>
</feature>
<feature type="compositionally biased region" description="Acidic residues" evidence="1">
    <location>
        <begin position="69"/>
        <end position="78"/>
    </location>
</feature>
<dbReference type="WBParaSite" id="L893_g5524.t1">
    <property type="protein sequence ID" value="L893_g5524.t1"/>
    <property type="gene ID" value="L893_g5524"/>
</dbReference>
<sequence>MHRSSGAMASNDKKEFLNKCRDIKNTLVGLLDDQKEFRREMMDYNSRIAHGRSTIAMNNRENSPQLASADEEEEGSSDEDGRHNTSSEEESEESDEMTGEGATPSKQEEIRKPITVRDYPISETFSIWKCAVCKKEIKGRWQNRQSHIKVHEYLNVSCPVGRCSMTLAHTSLRNHLKMKHNMTCNVLPSREKALLQKELDRNNEIVMNCELKYFPPTSFISFSETALKEAVKPFCKKCGKRCIELQSRRDHVALKLKVTMDCPVRGCPYGGCYGAMWTHLKQKHQKKLSDLNRAERERFDNAKDKFYKKVDIAMPKFFS</sequence>
<evidence type="ECO:0000313" key="3">
    <source>
        <dbReference type="WBParaSite" id="L893_g5524.t1"/>
    </source>
</evidence>
<name>A0A1I8AHG5_9BILA</name>
<organism evidence="2 3">
    <name type="scientific">Steinernema glaseri</name>
    <dbReference type="NCBI Taxonomy" id="37863"/>
    <lineage>
        <taxon>Eukaryota</taxon>
        <taxon>Metazoa</taxon>
        <taxon>Ecdysozoa</taxon>
        <taxon>Nematoda</taxon>
        <taxon>Chromadorea</taxon>
        <taxon>Rhabditida</taxon>
        <taxon>Tylenchina</taxon>
        <taxon>Panagrolaimomorpha</taxon>
        <taxon>Strongyloidoidea</taxon>
        <taxon>Steinernematidae</taxon>
        <taxon>Steinernema</taxon>
    </lineage>
</organism>
<accession>A0A1I8AHG5</accession>
<feature type="compositionally biased region" description="Acidic residues" evidence="1">
    <location>
        <begin position="87"/>
        <end position="98"/>
    </location>
</feature>
<reference evidence="3" key="1">
    <citation type="submission" date="2016-11" db="UniProtKB">
        <authorList>
            <consortium name="WormBaseParasite"/>
        </authorList>
    </citation>
    <scope>IDENTIFICATION</scope>
</reference>
<protein>
    <submittedName>
        <fullName evidence="3">C2H2-type domain-containing protein</fullName>
    </submittedName>
</protein>
<dbReference type="SUPFAM" id="SSF49599">
    <property type="entry name" value="TRAF domain-like"/>
    <property type="match status" value="1"/>
</dbReference>
<dbReference type="Proteomes" id="UP000095287">
    <property type="component" value="Unplaced"/>
</dbReference>
<evidence type="ECO:0000313" key="2">
    <source>
        <dbReference type="Proteomes" id="UP000095287"/>
    </source>
</evidence>
<proteinExistence type="predicted"/>
<dbReference type="AlphaFoldDB" id="A0A1I8AHG5"/>